<feature type="domain" description="HTH tetR-type" evidence="5">
    <location>
        <begin position="5"/>
        <end position="65"/>
    </location>
</feature>
<evidence type="ECO:0000256" key="4">
    <source>
        <dbReference type="PROSITE-ProRule" id="PRU00335"/>
    </source>
</evidence>
<accession>A0A2X0JXZ7</accession>
<dbReference type="Gene3D" id="1.10.10.60">
    <property type="entry name" value="Homeodomain-like"/>
    <property type="match status" value="1"/>
</dbReference>
<keyword evidence="7" id="KW-1185">Reference proteome</keyword>
<sequence>MARMGLTADRVAREAADLADEVGFDKLSVAALARRVGVADASLYAHVRNLAELRERVAALAAGELADALGEAVAGRAGREALVAFANAYRDFAHGRPGRYAATQLPVDSEGGHRVVAACAALLRGYALDETARIDAIRLLCSMLHGWVTLEAAERFRLDRPMDASWRVALDLLDGALIALTQGRAPDGADVR</sequence>
<dbReference type="InterPro" id="IPR009057">
    <property type="entry name" value="Homeodomain-like_sf"/>
</dbReference>
<proteinExistence type="predicted"/>
<dbReference type="Gene3D" id="1.10.357.10">
    <property type="entry name" value="Tetracycline Repressor, domain 2"/>
    <property type="match status" value="1"/>
</dbReference>
<feature type="DNA-binding region" description="H-T-H motif" evidence="4">
    <location>
        <begin position="28"/>
        <end position="47"/>
    </location>
</feature>
<evidence type="ECO:0000259" key="5">
    <source>
        <dbReference type="PROSITE" id="PS50977"/>
    </source>
</evidence>
<comment type="caution">
    <text evidence="6">The sequence shown here is derived from an EMBL/GenBank/DDBJ whole genome shotgun (WGS) entry which is preliminary data.</text>
</comment>
<evidence type="ECO:0000256" key="2">
    <source>
        <dbReference type="ARBA" id="ARBA00023125"/>
    </source>
</evidence>
<keyword evidence="1" id="KW-0805">Transcription regulation</keyword>
<dbReference type="GO" id="GO:0003677">
    <property type="term" value="F:DNA binding"/>
    <property type="evidence" value="ECO:0007669"/>
    <property type="project" value="UniProtKB-UniRule"/>
</dbReference>
<dbReference type="EMBL" id="QKYN01000134">
    <property type="protein sequence ID" value="RAG81875.1"/>
    <property type="molecule type" value="Genomic_DNA"/>
</dbReference>
<protein>
    <submittedName>
        <fullName evidence="6">TetR/AcrR family transcriptional regulator</fullName>
    </submittedName>
</protein>
<evidence type="ECO:0000313" key="6">
    <source>
        <dbReference type="EMBL" id="RAG81875.1"/>
    </source>
</evidence>
<name>A0A2X0JXZ7_9ACTN</name>
<dbReference type="InterPro" id="IPR001647">
    <property type="entry name" value="HTH_TetR"/>
</dbReference>
<evidence type="ECO:0000256" key="3">
    <source>
        <dbReference type="ARBA" id="ARBA00023163"/>
    </source>
</evidence>
<dbReference type="Pfam" id="PF00440">
    <property type="entry name" value="TetR_N"/>
    <property type="match status" value="1"/>
</dbReference>
<dbReference type="PROSITE" id="PS50977">
    <property type="entry name" value="HTH_TETR_2"/>
    <property type="match status" value="1"/>
</dbReference>
<dbReference type="AlphaFoldDB" id="A0A2X0JXZ7"/>
<dbReference type="Pfam" id="PF13305">
    <property type="entry name" value="TetR_C_33"/>
    <property type="match status" value="1"/>
</dbReference>
<keyword evidence="3" id="KW-0804">Transcription</keyword>
<evidence type="ECO:0000256" key="1">
    <source>
        <dbReference type="ARBA" id="ARBA00023015"/>
    </source>
</evidence>
<dbReference type="SUPFAM" id="SSF48498">
    <property type="entry name" value="Tetracyclin repressor-like, C-terminal domain"/>
    <property type="match status" value="1"/>
</dbReference>
<dbReference type="InterPro" id="IPR025996">
    <property type="entry name" value="MT1864/Rv1816-like_C"/>
</dbReference>
<organism evidence="6 7">
    <name type="scientific">Streptacidiphilus pinicola</name>
    <dbReference type="NCBI Taxonomy" id="2219663"/>
    <lineage>
        <taxon>Bacteria</taxon>
        <taxon>Bacillati</taxon>
        <taxon>Actinomycetota</taxon>
        <taxon>Actinomycetes</taxon>
        <taxon>Kitasatosporales</taxon>
        <taxon>Streptomycetaceae</taxon>
        <taxon>Streptacidiphilus</taxon>
    </lineage>
</organism>
<dbReference type="OrthoDB" id="71867at2"/>
<dbReference type="InterPro" id="IPR036271">
    <property type="entry name" value="Tet_transcr_reg_TetR-rel_C_sf"/>
</dbReference>
<reference evidence="6 7" key="1">
    <citation type="submission" date="2018-06" db="EMBL/GenBank/DDBJ databases">
        <title>Streptacidiphilus pinicola sp. nov., isolated from pine grove soil.</title>
        <authorList>
            <person name="Roh S.G."/>
            <person name="Park S."/>
            <person name="Kim M.-K."/>
            <person name="Yun B.-R."/>
            <person name="Park J."/>
            <person name="Kim M.J."/>
            <person name="Kim Y.S."/>
            <person name="Kim S.B."/>
        </authorList>
    </citation>
    <scope>NUCLEOTIDE SEQUENCE [LARGE SCALE GENOMIC DNA]</scope>
    <source>
        <strain evidence="6 7">MMS16-CNU450</strain>
    </source>
</reference>
<evidence type="ECO:0000313" key="7">
    <source>
        <dbReference type="Proteomes" id="UP000248889"/>
    </source>
</evidence>
<keyword evidence="2 4" id="KW-0238">DNA-binding</keyword>
<gene>
    <name evidence="6" type="ORF">DN069_30555</name>
</gene>
<dbReference type="SUPFAM" id="SSF46689">
    <property type="entry name" value="Homeodomain-like"/>
    <property type="match status" value="1"/>
</dbReference>
<dbReference type="Proteomes" id="UP000248889">
    <property type="component" value="Unassembled WGS sequence"/>
</dbReference>